<proteinExistence type="predicted"/>
<accession>A0A0F8XA43</accession>
<dbReference type="EMBL" id="LAZR01060290">
    <property type="protein sequence ID" value="KKK65997.1"/>
    <property type="molecule type" value="Genomic_DNA"/>
</dbReference>
<gene>
    <name evidence="1" type="ORF">LCGC14_2968520</name>
</gene>
<name>A0A0F8XA43_9ZZZZ</name>
<reference evidence="1" key="1">
    <citation type="journal article" date="2015" name="Nature">
        <title>Complex archaea that bridge the gap between prokaryotes and eukaryotes.</title>
        <authorList>
            <person name="Spang A."/>
            <person name="Saw J.H."/>
            <person name="Jorgensen S.L."/>
            <person name="Zaremba-Niedzwiedzka K."/>
            <person name="Martijn J."/>
            <person name="Lind A.E."/>
            <person name="van Eijk R."/>
            <person name="Schleper C."/>
            <person name="Guy L."/>
            <person name="Ettema T.J."/>
        </authorList>
    </citation>
    <scope>NUCLEOTIDE SEQUENCE</scope>
</reference>
<comment type="caution">
    <text evidence="1">The sequence shown here is derived from an EMBL/GenBank/DDBJ whole genome shotgun (WGS) entry which is preliminary data.</text>
</comment>
<protein>
    <submittedName>
        <fullName evidence="1">Uncharacterized protein</fullName>
    </submittedName>
</protein>
<evidence type="ECO:0000313" key="1">
    <source>
        <dbReference type="EMBL" id="KKK65997.1"/>
    </source>
</evidence>
<organism evidence="1">
    <name type="scientific">marine sediment metagenome</name>
    <dbReference type="NCBI Taxonomy" id="412755"/>
    <lineage>
        <taxon>unclassified sequences</taxon>
        <taxon>metagenomes</taxon>
        <taxon>ecological metagenomes</taxon>
    </lineage>
</organism>
<sequence>MPNSIIIKRLGAEVIEELTATAVAIKPGFLLELASATTVQAHSTAEGNVLPMFALEDQFQGKAITADYAVSVKIQVWIPRRGDIVYAYLADGEVAVIGSFLTSDGNGALDVYHADEPSDIQYPAGIVGQAIEAVDLSDSANESALGRIQVRIL</sequence>
<dbReference type="AlphaFoldDB" id="A0A0F8XA43"/>